<dbReference type="OrthoDB" id="3468954at2"/>
<comment type="subcellular location">
    <subcellularLocation>
        <location evidence="1">Cell membrane</location>
        <topology evidence="1">Multi-pass membrane protein</topology>
    </subcellularLocation>
</comment>
<feature type="transmembrane region" description="Helical" evidence="9">
    <location>
        <begin position="120"/>
        <end position="142"/>
    </location>
</feature>
<evidence type="ECO:0000256" key="8">
    <source>
        <dbReference type="SAM" id="MobiDB-lite"/>
    </source>
</evidence>
<organism evidence="10 11">
    <name type="scientific">Pseudonocardia thermophila</name>
    <dbReference type="NCBI Taxonomy" id="1848"/>
    <lineage>
        <taxon>Bacteria</taxon>
        <taxon>Bacillati</taxon>
        <taxon>Actinomycetota</taxon>
        <taxon>Actinomycetes</taxon>
        <taxon>Pseudonocardiales</taxon>
        <taxon>Pseudonocardiaceae</taxon>
        <taxon>Pseudonocardia</taxon>
    </lineage>
</organism>
<keyword evidence="2" id="KW-0813">Transport</keyword>
<dbReference type="PANTHER" id="PTHR32196">
    <property type="entry name" value="ABC TRANSPORTER PERMEASE PROTEIN YPHD-RELATED-RELATED"/>
    <property type="match status" value="1"/>
</dbReference>
<keyword evidence="3" id="KW-1003">Cell membrane</keyword>
<evidence type="ECO:0000256" key="1">
    <source>
        <dbReference type="ARBA" id="ARBA00004651"/>
    </source>
</evidence>
<dbReference type="GO" id="GO:0005886">
    <property type="term" value="C:plasma membrane"/>
    <property type="evidence" value="ECO:0007669"/>
    <property type="project" value="UniProtKB-SubCell"/>
</dbReference>
<evidence type="ECO:0000256" key="2">
    <source>
        <dbReference type="ARBA" id="ARBA00022448"/>
    </source>
</evidence>
<feature type="region of interest" description="Disordered" evidence="8">
    <location>
        <begin position="156"/>
        <end position="184"/>
    </location>
</feature>
<evidence type="ECO:0000256" key="3">
    <source>
        <dbReference type="ARBA" id="ARBA00022475"/>
    </source>
</evidence>
<proteinExistence type="predicted"/>
<evidence type="ECO:0000256" key="7">
    <source>
        <dbReference type="ARBA" id="ARBA00023136"/>
    </source>
</evidence>
<dbReference type="Pfam" id="PF02653">
    <property type="entry name" value="BPD_transp_2"/>
    <property type="match status" value="1"/>
</dbReference>
<dbReference type="CDD" id="cd06579">
    <property type="entry name" value="TM_PBP1_transp_AraH_like"/>
    <property type="match status" value="1"/>
</dbReference>
<evidence type="ECO:0000256" key="5">
    <source>
        <dbReference type="ARBA" id="ARBA00022692"/>
    </source>
</evidence>
<keyword evidence="4" id="KW-0997">Cell inner membrane</keyword>
<evidence type="ECO:0000256" key="4">
    <source>
        <dbReference type="ARBA" id="ARBA00022519"/>
    </source>
</evidence>
<evidence type="ECO:0000313" key="11">
    <source>
        <dbReference type="Proteomes" id="UP000184363"/>
    </source>
</evidence>
<reference evidence="10 11" key="1">
    <citation type="submission" date="2016-11" db="EMBL/GenBank/DDBJ databases">
        <authorList>
            <person name="Jaros S."/>
            <person name="Januszkiewicz K."/>
            <person name="Wedrychowicz H."/>
        </authorList>
    </citation>
    <scope>NUCLEOTIDE SEQUENCE [LARGE SCALE GENOMIC DNA]</scope>
    <source>
        <strain evidence="10 11">DSM 43832</strain>
    </source>
</reference>
<dbReference type="EMBL" id="FRAP01000002">
    <property type="protein sequence ID" value="SHK02071.1"/>
    <property type="molecule type" value="Genomic_DNA"/>
</dbReference>
<feature type="transmembrane region" description="Helical" evidence="9">
    <location>
        <begin position="41"/>
        <end position="60"/>
    </location>
</feature>
<feature type="transmembrane region" description="Helical" evidence="9">
    <location>
        <begin position="72"/>
        <end position="89"/>
    </location>
</feature>
<keyword evidence="6 9" id="KW-1133">Transmembrane helix</keyword>
<dbReference type="AlphaFoldDB" id="A0A1M6P2B4"/>
<dbReference type="PANTHER" id="PTHR32196:SF21">
    <property type="entry name" value="ABC TRANSPORTER PERMEASE PROTEIN YPHD-RELATED"/>
    <property type="match status" value="1"/>
</dbReference>
<feature type="compositionally biased region" description="Pro residues" evidence="8">
    <location>
        <begin position="163"/>
        <end position="173"/>
    </location>
</feature>
<feature type="compositionally biased region" description="Basic and acidic residues" evidence="8">
    <location>
        <begin position="175"/>
        <end position="184"/>
    </location>
</feature>
<dbReference type="InterPro" id="IPR001851">
    <property type="entry name" value="ABC_transp_permease"/>
</dbReference>
<sequence length="184" mass="19039">MLITALLWFVLARLPVGRRLYAVGGNRRAARLSGIPADRLVIATFVGSGVLAAISGVVLGSQLGSVVPGGEGAYLLPAFAGAFLGATAIEPGRFNPIGTVIAAYALSVAVSGLQQLGAPFWIQPVFNGAILVVAVGLSGYAARVKAARARARQLARIDSAHRPQPPGEEPGPAHPRNEENRCRS</sequence>
<dbReference type="GO" id="GO:0022857">
    <property type="term" value="F:transmembrane transporter activity"/>
    <property type="evidence" value="ECO:0007669"/>
    <property type="project" value="InterPro"/>
</dbReference>
<keyword evidence="5 9" id="KW-0812">Transmembrane</keyword>
<evidence type="ECO:0000256" key="6">
    <source>
        <dbReference type="ARBA" id="ARBA00022989"/>
    </source>
</evidence>
<protein>
    <submittedName>
        <fullName evidence="10">Branched-chain amino acid transport system / permease component</fullName>
    </submittedName>
</protein>
<keyword evidence="7 9" id="KW-0472">Membrane</keyword>
<evidence type="ECO:0000256" key="9">
    <source>
        <dbReference type="SAM" id="Phobius"/>
    </source>
</evidence>
<accession>A0A1M6P2B4</accession>
<gene>
    <name evidence="10" type="ORF">SAMN05443637_1024</name>
</gene>
<dbReference type="STRING" id="1848.SAMN05443637_1024"/>
<keyword evidence="11" id="KW-1185">Reference proteome</keyword>
<evidence type="ECO:0000313" key="10">
    <source>
        <dbReference type="EMBL" id="SHK02071.1"/>
    </source>
</evidence>
<dbReference type="Proteomes" id="UP000184363">
    <property type="component" value="Unassembled WGS sequence"/>
</dbReference>
<name>A0A1M6P2B4_PSETH</name>